<organism evidence="1 2">
    <name type="scientific">Floridaenema flaviceps BLCC-F50</name>
    <dbReference type="NCBI Taxonomy" id="3153642"/>
    <lineage>
        <taxon>Bacteria</taxon>
        <taxon>Bacillati</taxon>
        <taxon>Cyanobacteriota</taxon>
        <taxon>Cyanophyceae</taxon>
        <taxon>Oscillatoriophycideae</taxon>
        <taxon>Aerosakkonematales</taxon>
        <taxon>Aerosakkonemataceae</taxon>
        <taxon>Floridanema</taxon>
        <taxon>Floridanema flaviceps</taxon>
    </lineage>
</organism>
<dbReference type="Pfam" id="PF08869">
    <property type="entry name" value="XisI"/>
    <property type="match status" value="1"/>
</dbReference>
<dbReference type="Gene3D" id="3.30.310.110">
    <property type="entry name" value="XisI-like"/>
    <property type="match status" value="1"/>
</dbReference>
<comment type="caution">
    <text evidence="1">The sequence shown here is derived from an EMBL/GenBank/DDBJ whole genome shotgun (WGS) entry which is preliminary data.</text>
</comment>
<dbReference type="RefSeq" id="WP_413264718.1">
    <property type="nucleotide sequence ID" value="NZ_JBHFNR010000145.1"/>
</dbReference>
<proteinExistence type="predicted"/>
<dbReference type="InterPro" id="IPR014968">
    <property type="entry name" value="XisI"/>
</dbReference>
<dbReference type="InterPro" id="IPR035943">
    <property type="entry name" value="XisI-like_sf"/>
</dbReference>
<dbReference type="EMBL" id="JBHFNR010000145">
    <property type="protein sequence ID" value="MFB2895078.1"/>
    <property type="molecule type" value="Genomic_DNA"/>
</dbReference>
<evidence type="ECO:0000313" key="2">
    <source>
        <dbReference type="Proteomes" id="UP001576784"/>
    </source>
</evidence>
<gene>
    <name evidence="1" type="ORF">ACE1CI_19400</name>
</gene>
<protein>
    <submittedName>
        <fullName evidence="1">XisI protein</fullName>
    </submittedName>
</protein>
<sequence>MDRVAIYGQYIENIINEYAQYKPAYGEVEIETIFDRERNHYLLYYVGWDGYERMRGCVLHVDIKNEKIWIQHDGTKGGIANDLLALGVPKEDIVLAFHAPTIRKYTEFAVG</sequence>
<keyword evidence="2" id="KW-1185">Reference proteome</keyword>
<dbReference type="Proteomes" id="UP001576784">
    <property type="component" value="Unassembled WGS sequence"/>
</dbReference>
<dbReference type="CDD" id="cd16382">
    <property type="entry name" value="XisI-like"/>
    <property type="match status" value="1"/>
</dbReference>
<name>A0ABV4XTL8_9CYAN</name>
<dbReference type="SUPFAM" id="SSF143847">
    <property type="entry name" value="XisI-like"/>
    <property type="match status" value="1"/>
</dbReference>
<reference evidence="1 2" key="1">
    <citation type="submission" date="2024-09" db="EMBL/GenBank/DDBJ databases">
        <title>Floridaenema gen nov. (Aerosakkonemataceae, Aerosakkonematales ord. nov., Cyanobacteria) from benthic tropical and subtropical fresh waters, with the description of four new species.</title>
        <authorList>
            <person name="Moretto J.A."/>
            <person name="Berthold D.E."/>
            <person name="Lefler F.W."/>
            <person name="Huang I.-S."/>
            <person name="Laughinghouse H. IV."/>
        </authorList>
    </citation>
    <scope>NUCLEOTIDE SEQUENCE [LARGE SCALE GENOMIC DNA]</scope>
    <source>
        <strain evidence="1 2">BLCC-F50</strain>
    </source>
</reference>
<accession>A0ABV4XTL8</accession>
<evidence type="ECO:0000313" key="1">
    <source>
        <dbReference type="EMBL" id="MFB2895078.1"/>
    </source>
</evidence>